<dbReference type="Proteomes" id="UP000429232">
    <property type="component" value="Chromosome"/>
</dbReference>
<protein>
    <submittedName>
        <fullName evidence="2">Uma2 family endonuclease</fullName>
    </submittedName>
</protein>
<dbReference type="InterPro" id="IPR008538">
    <property type="entry name" value="Uma2"/>
</dbReference>
<organism evidence="2 3">
    <name type="scientific">Mucilaginibacter ginkgonis</name>
    <dbReference type="NCBI Taxonomy" id="2682091"/>
    <lineage>
        <taxon>Bacteria</taxon>
        <taxon>Pseudomonadati</taxon>
        <taxon>Bacteroidota</taxon>
        <taxon>Sphingobacteriia</taxon>
        <taxon>Sphingobacteriales</taxon>
        <taxon>Sphingobacteriaceae</taxon>
        <taxon>Mucilaginibacter</taxon>
    </lineage>
</organism>
<dbReference type="InterPro" id="IPR012296">
    <property type="entry name" value="Nuclease_put_TT1808"/>
</dbReference>
<evidence type="ECO:0000313" key="2">
    <source>
        <dbReference type="EMBL" id="QQL48578.1"/>
    </source>
</evidence>
<keyword evidence="2" id="KW-0540">Nuclease</keyword>
<dbReference type="InterPro" id="IPR011335">
    <property type="entry name" value="Restrct_endonuc-II-like"/>
</dbReference>
<dbReference type="AlphaFoldDB" id="A0A6I4I3M2"/>
<accession>A0A6I4I3M2</accession>
<dbReference type="Pfam" id="PF05685">
    <property type="entry name" value="Uma2"/>
    <property type="match status" value="1"/>
</dbReference>
<dbReference type="PANTHER" id="PTHR34107:SF4">
    <property type="entry name" value="SLL1222 PROTEIN"/>
    <property type="match status" value="1"/>
</dbReference>
<evidence type="ECO:0000313" key="3">
    <source>
        <dbReference type="Proteomes" id="UP000429232"/>
    </source>
</evidence>
<dbReference type="PANTHER" id="PTHR34107">
    <property type="entry name" value="SLL0198 PROTEIN-RELATED"/>
    <property type="match status" value="1"/>
</dbReference>
<reference evidence="2 3" key="1">
    <citation type="submission" date="2020-12" db="EMBL/GenBank/DDBJ databases">
        <title>HMF7856_wgs.fasta genome submission.</title>
        <authorList>
            <person name="Kang H."/>
            <person name="Kim H."/>
            <person name="Joh K."/>
        </authorList>
    </citation>
    <scope>NUCLEOTIDE SEQUENCE [LARGE SCALE GENOMIC DNA]</scope>
    <source>
        <strain evidence="2 3">HMF7856</strain>
    </source>
</reference>
<sequence length="175" mass="20028">MKDVLDIPRTAMEVFEMLPEGTICEVIDNTLYMSPSPTTIHQKVLGKIFTRLQMYIEDNTLGEVIFAPCDVYLDNGDSVVQPDILFIKREREAIIEKKGIYGAPDLVIELLSSNKKHDQQIKSELYRANGIPEYIIIDPETKTVWHYLLDGDTYAEQPSATGKLQIHSLNFYLEF</sequence>
<name>A0A6I4I3M2_9SPHI</name>
<gene>
    <name evidence="2" type="ORF">GO620_010325</name>
</gene>
<dbReference type="RefSeq" id="WP_157525204.1">
    <property type="nucleotide sequence ID" value="NZ_CP066775.1"/>
</dbReference>
<dbReference type="GO" id="GO:0004519">
    <property type="term" value="F:endonuclease activity"/>
    <property type="evidence" value="ECO:0007669"/>
    <property type="project" value="UniProtKB-KW"/>
</dbReference>
<keyword evidence="3" id="KW-1185">Reference proteome</keyword>
<dbReference type="SUPFAM" id="SSF52980">
    <property type="entry name" value="Restriction endonuclease-like"/>
    <property type="match status" value="1"/>
</dbReference>
<dbReference type="Gene3D" id="3.90.1570.10">
    <property type="entry name" value="tt1808, chain A"/>
    <property type="match status" value="1"/>
</dbReference>
<dbReference type="KEGG" id="mgik:GO620_010325"/>
<feature type="domain" description="Putative restriction endonuclease" evidence="1">
    <location>
        <begin position="15"/>
        <end position="160"/>
    </location>
</feature>
<keyword evidence="2" id="KW-0255">Endonuclease</keyword>
<keyword evidence="2" id="KW-0378">Hydrolase</keyword>
<dbReference type="EMBL" id="CP066775">
    <property type="protein sequence ID" value="QQL48578.1"/>
    <property type="molecule type" value="Genomic_DNA"/>
</dbReference>
<evidence type="ECO:0000259" key="1">
    <source>
        <dbReference type="Pfam" id="PF05685"/>
    </source>
</evidence>
<proteinExistence type="predicted"/>
<dbReference type="CDD" id="cd06260">
    <property type="entry name" value="DUF820-like"/>
    <property type="match status" value="1"/>
</dbReference>